<protein>
    <submittedName>
        <fullName evidence="4">Hydrolase</fullName>
    </submittedName>
</protein>
<dbReference type="PANTHER" id="PTHR44590:SF3">
    <property type="entry name" value="CARBOXYLESTERASE TYPE B DOMAIN-CONTAINING PROTEIN"/>
    <property type="match status" value="1"/>
</dbReference>
<dbReference type="AlphaFoldDB" id="A0A2A6BG02"/>
<proteinExistence type="inferred from homology"/>
<reference evidence="5" key="1">
    <citation type="journal article" date="2008" name="Nat. Genet.">
        <title>The Pristionchus pacificus genome provides a unique perspective on nematode lifestyle and parasitism.</title>
        <authorList>
            <person name="Dieterich C."/>
            <person name="Clifton S.W."/>
            <person name="Schuster L.N."/>
            <person name="Chinwalla A."/>
            <person name="Delehaunty K."/>
            <person name="Dinkelacker I."/>
            <person name="Fulton L."/>
            <person name="Fulton R."/>
            <person name="Godfrey J."/>
            <person name="Minx P."/>
            <person name="Mitreva M."/>
            <person name="Roeseler W."/>
            <person name="Tian H."/>
            <person name="Witte H."/>
            <person name="Yang S.P."/>
            <person name="Wilson R.K."/>
            <person name="Sommer R.J."/>
        </authorList>
    </citation>
    <scope>NUCLEOTIDE SEQUENCE [LARGE SCALE GENOMIC DNA]</scope>
    <source>
        <strain evidence="5">PS312</strain>
    </source>
</reference>
<dbReference type="GO" id="GO:0052689">
    <property type="term" value="F:carboxylic ester hydrolase activity"/>
    <property type="evidence" value="ECO:0007669"/>
    <property type="project" value="UniProtKB-KW"/>
</dbReference>
<dbReference type="InterPro" id="IPR002018">
    <property type="entry name" value="CarbesteraseB"/>
</dbReference>
<evidence type="ECO:0000313" key="5">
    <source>
        <dbReference type="Proteomes" id="UP000005239"/>
    </source>
</evidence>
<keyword evidence="2" id="KW-0719">Serine esterase</keyword>
<dbReference type="EnsemblMetazoa" id="PPA26246.1">
    <property type="protein sequence ID" value="PPA26246.1"/>
    <property type="gene ID" value="WBGene00115800"/>
</dbReference>
<dbReference type="PROSITE" id="PS00122">
    <property type="entry name" value="CARBOXYLESTERASE_B_1"/>
    <property type="match status" value="1"/>
</dbReference>
<dbReference type="InterPro" id="IPR019826">
    <property type="entry name" value="Carboxylesterase_B_AS"/>
</dbReference>
<keyword evidence="3" id="KW-0378">Hydrolase</keyword>
<comment type="similarity">
    <text evidence="1">Belongs to the type-B carboxylesterase/lipase family.</text>
</comment>
<accession>A0A2A6BG02</accession>
<dbReference type="PANTHER" id="PTHR44590">
    <property type="entry name" value="CARBOXYLIC ESTER HYDROLASE-RELATED"/>
    <property type="match status" value="1"/>
</dbReference>
<evidence type="ECO:0000256" key="1">
    <source>
        <dbReference type="ARBA" id="ARBA00005964"/>
    </source>
</evidence>
<dbReference type="OrthoDB" id="19653at2759"/>
<sequence length="905" mass="100023">MPNAVYPPSRIVDTAYGKVEGRRLINEGEKQVDAFQGIPFAAPPIGELRFKKPQPPVSWDGVKETKKFAARSIQGPHDPHDYELNGIPSEDSLYLNVFTPCWDAPEGGFPVMVFIHGGAFVMGDASSYGDIGICENIVSRGIVFVTIQYRLGYLGFLSTGDSICPGNFGLWDQVEALKWIQLNIGAFGGDKTNVTLLGQSAGAASVDLLHLSPHSTNLFHKAITMAGTAECRWAVHPNMHLRSVRKACDLISGEFTGSEEAKAGPCLDNDFFPESLDVLRAKATPKPFITGVTKEEGLLMMTGRQATPEGLEETLVDATRDCKNIEGMKAELVSRFIGDTKQDDPAYMRAQAGMISDAFFIAGTLEHCRKTLSIQKQPVFLYVFEHFTPSILGFLGGAMPFQEVTHACEIFYLFKKGVFGTPEINETEKKVIDIYTTACTNFAKYGNPNSSKDSALPIHWDSIIEENPTLNYVFTSDEPKMTSKLFEMSDAVYLPSRIVETAYGKVEGRRLINEGDRQVDAFQGIPFAAPPIGELRFKKPQTPACWKGLKETKKFAARCIQEPLDSQDYDLRGIPSEDSLYLNVFTPCWEAPEQGTNSFTDHFFSGFVMGETSSYGDIGICENIVSRGIVFITIQYRLGYVGFLSTGDGSCPGNFGLWDQIEALKWIQLNIGAFAGDQSNVTLLGQSAGGASVDLLHLSPHSTNLFHKAVTMAGTAECRWALPPQLPIESIRKACKASVGEFTDNEEMIAKLRLLPAVEIAEIFKMVKEEKVVYDNVETGPCLDGDLFPESLDALRAKATPKPFITGVTKEEGLLMMTGPRGIPEGLEETLSYVTKDCSRQAEMKVEHIRRPFSIILAIIYIGFISIFRSLPYRSKQFHLRWKYATASLETYNPMIQPTFERKPG</sequence>
<name>A0A2A6BG02_PRIPA</name>
<evidence type="ECO:0000256" key="3">
    <source>
        <dbReference type="ARBA" id="ARBA00022801"/>
    </source>
</evidence>
<gene>
    <name evidence="4" type="primary">WBGene00115800</name>
</gene>
<dbReference type="SUPFAM" id="SSF53474">
    <property type="entry name" value="alpha/beta-Hydrolases"/>
    <property type="match status" value="2"/>
</dbReference>
<dbReference type="Gene3D" id="3.40.50.1820">
    <property type="entry name" value="alpha/beta hydrolase"/>
    <property type="match status" value="3"/>
</dbReference>
<reference evidence="4" key="2">
    <citation type="submission" date="2022-06" db="UniProtKB">
        <authorList>
            <consortium name="EnsemblMetazoa"/>
        </authorList>
    </citation>
    <scope>IDENTIFICATION</scope>
    <source>
        <strain evidence="4">PS312</strain>
    </source>
</reference>
<organism evidence="4 5">
    <name type="scientific">Pristionchus pacificus</name>
    <name type="common">Parasitic nematode worm</name>
    <dbReference type="NCBI Taxonomy" id="54126"/>
    <lineage>
        <taxon>Eukaryota</taxon>
        <taxon>Metazoa</taxon>
        <taxon>Ecdysozoa</taxon>
        <taxon>Nematoda</taxon>
        <taxon>Chromadorea</taxon>
        <taxon>Rhabditida</taxon>
        <taxon>Rhabditina</taxon>
        <taxon>Diplogasteromorpha</taxon>
        <taxon>Diplogasteroidea</taxon>
        <taxon>Neodiplogasteridae</taxon>
        <taxon>Pristionchus</taxon>
    </lineage>
</organism>
<accession>A0A8R1YIK8</accession>
<keyword evidence="5" id="KW-1185">Reference proteome</keyword>
<evidence type="ECO:0000256" key="2">
    <source>
        <dbReference type="ARBA" id="ARBA00022487"/>
    </source>
</evidence>
<dbReference type="Pfam" id="PF00135">
    <property type="entry name" value="COesterase"/>
    <property type="match status" value="3"/>
</dbReference>
<evidence type="ECO:0000313" key="4">
    <source>
        <dbReference type="EnsemblMetazoa" id="PPA26246.1"/>
    </source>
</evidence>
<dbReference type="Proteomes" id="UP000005239">
    <property type="component" value="Unassembled WGS sequence"/>
</dbReference>
<dbReference type="InterPro" id="IPR029058">
    <property type="entry name" value="AB_hydrolase_fold"/>
</dbReference>